<sequence>MNELDFWAAVTIGLLGSAHCVGMCGGIMAALSHGLPSHQQANLAKRFTLLGAYNGGRIASYVMAGAILSTLAAGMSSLFNVDHWLAGLRLLAGVLLVMMGLYLANLNRSLLWVEKLGKPVWNTLAPVARRQLPISKPSKAVFAGLLWGWLPCGLVYSTLIWALSLGSISNTMVAMLAFGLGTLPSMFLVGAAADAFKKLLVHKGFKLISSVLLIAYGVHTLFIALGQIL</sequence>
<dbReference type="EMBL" id="FNEM01000006">
    <property type="protein sequence ID" value="SDJ27516.1"/>
    <property type="molecule type" value="Genomic_DNA"/>
</dbReference>
<dbReference type="InterPro" id="IPR039447">
    <property type="entry name" value="UreH-like_TM_dom"/>
</dbReference>
<dbReference type="RefSeq" id="WP_090365052.1">
    <property type="nucleotide sequence ID" value="NZ_FNEM01000006.1"/>
</dbReference>
<feature type="transmembrane region" description="Helical" evidence="1">
    <location>
        <begin position="140"/>
        <end position="163"/>
    </location>
</feature>
<name>A0A1G8SE35_9GAMM</name>
<feature type="transmembrane region" description="Helical" evidence="1">
    <location>
        <begin position="6"/>
        <end position="31"/>
    </location>
</feature>
<feature type="transmembrane region" description="Helical" evidence="1">
    <location>
        <begin position="175"/>
        <end position="195"/>
    </location>
</feature>
<organism evidence="3 4">
    <name type="scientific">Ferrimonas sediminum</name>
    <dbReference type="NCBI Taxonomy" id="718193"/>
    <lineage>
        <taxon>Bacteria</taxon>
        <taxon>Pseudomonadati</taxon>
        <taxon>Pseudomonadota</taxon>
        <taxon>Gammaproteobacteria</taxon>
        <taxon>Alteromonadales</taxon>
        <taxon>Ferrimonadaceae</taxon>
        <taxon>Ferrimonas</taxon>
    </lineage>
</organism>
<evidence type="ECO:0000313" key="3">
    <source>
        <dbReference type="EMBL" id="SDJ27516.1"/>
    </source>
</evidence>
<feature type="transmembrane region" description="Helical" evidence="1">
    <location>
        <begin position="84"/>
        <end position="104"/>
    </location>
</feature>
<keyword evidence="1" id="KW-0472">Membrane</keyword>
<proteinExistence type="predicted"/>
<dbReference type="PANTHER" id="PTHR42208:SF1">
    <property type="entry name" value="HEAVY METAL TRANSPORTER"/>
    <property type="match status" value="1"/>
</dbReference>
<keyword evidence="1" id="KW-0812">Transmembrane</keyword>
<protein>
    <recommendedName>
        <fullName evidence="2">Urease accessory protein UreH-like transmembrane domain-containing protein</fullName>
    </recommendedName>
</protein>
<feature type="transmembrane region" description="Helical" evidence="1">
    <location>
        <begin position="58"/>
        <end position="78"/>
    </location>
</feature>
<dbReference type="Pfam" id="PF13386">
    <property type="entry name" value="DsbD_2"/>
    <property type="match status" value="1"/>
</dbReference>
<keyword evidence="1" id="KW-1133">Transmembrane helix</keyword>
<dbReference type="Proteomes" id="UP000199527">
    <property type="component" value="Unassembled WGS sequence"/>
</dbReference>
<keyword evidence="4" id="KW-1185">Reference proteome</keyword>
<evidence type="ECO:0000256" key="1">
    <source>
        <dbReference type="SAM" id="Phobius"/>
    </source>
</evidence>
<evidence type="ECO:0000259" key="2">
    <source>
        <dbReference type="Pfam" id="PF13386"/>
    </source>
</evidence>
<dbReference type="PANTHER" id="PTHR42208">
    <property type="entry name" value="HEAVY METAL TRANSPORTER-RELATED"/>
    <property type="match status" value="1"/>
</dbReference>
<gene>
    <name evidence="3" type="ORF">SAMN04488540_106156</name>
</gene>
<accession>A0A1G8SE35</accession>
<dbReference type="OrthoDB" id="9798690at2"/>
<feature type="domain" description="Urease accessory protein UreH-like transmembrane" evidence="2">
    <location>
        <begin position="8"/>
        <end position="218"/>
    </location>
</feature>
<reference evidence="4" key="1">
    <citation type="submission" date="2016-10" db="EMBL/GenBank/DDBJ databases">
        <authorList>
            <person name="Varghese N."/>
            <person name="Submissions S."/>
        </authorList>
    </citation>
    <scope>NUCLEOTIDE SEQUENCE [LARGE SCALE GENOMIC DNA]</scope>
    <source>
        <strain evidence="4">DSM 23317</strain>
    </source>
</reference>
<feature type="transmembrane region" description="Helical" evidence="1">
    <location>
        <begin position="207"/>
        <end position="228"/>
    </location>
</feature>
<evidence type="ECO:0000313" key="4">
    <source>
        <dbReference type="Proteomes" id="UP000199527"/>
    </source>
</evidence>
<dbReference type="AlphaFoldDB" id="A0A1G8SE35"/>